<proteinExistence type="predicted"/>
<dbReference type="AlphaFoldDB" id="A0A835QXA7"/>
<comment type="subunit">
    <text evidence="2">Homodimer.</text>
</comment>
<dbReference type="Proteomes" id="UP000639772">
    <property type="component" value="Chromosome 6"/>
</dbReference>
<dbReference type="Gene3D" id="3.30.565.10">
    <property type="entry name" value="Histidine kinase-like ATPase, C-terminal domain"/>
    <property type="match status" value="1"/>
</dbReference>
<dbReference type="InterPro" id="IPR003594">
    <property type="entry name" value="HATPase_dom"/>
</dbReference>
<dbReference type="InterPro" id="IPR036890">
    <property type="entry name" value="HATPase_C_sf"/>
</dbReference>
<dbReference type="EC" id="2.7.13.3" evidence="3"/>
<dbReference type="GO" id="GO:0004673">
    <property type="term" value="F:protein histidine kinase activity"/>
    <property type="evidence" value="ECO:0007669"/>
    <property type="project" value="UniProtKB-EC"/>
</dbReference>
<dbReference type="SUPFAM" id="SSF55874">
    <property type="entry name" value="ATPase domain of HSP90 chaperone/DNA topoisomerase II/histidine kinase"/>
    <property type="match status" value="1"/>
</dbReference>
<evidence type="ECO:0000256" key="4">
    <source>
        <dbReference type="ARBA" id="ARBA00022553"/>
    </source>
</evidence>
<dbReference type="SMART" id="SM00387">
    <property type="entry name" value="HATPase_c"/>
    <property type="match status" value="1"/>
</dbReference>
<evidence type="ECO:0000313" key="8">
    <source>
        <dbReference type="Proteomes" id="UP000639772"/>
    </source>
</evidence>
<protein>
    <recommendedName>
        <fullName evidence="3">histidine kinase</fullName>
        <ecNumber evidence="3">2.7.13.3</ecNumber>
    </recommendedName>
</protein>
<dbReference type="GO" id="GO:0005634">
    <property type="term" value="C:nucleus"/>
    <property type="evidence" value="ECO:0007669"/>
    <property type="project" value="TreeGrafter"/>
</dbReference>
<dbReference type="PANTHER" id="PTHR43719">
    <property type="entry name" value="TWO-COMPONENT HISTIDINE KINASE"/>
    <property type="match status" value="1"/>
</dbReference>
<dbReference type="PANTHER" id="PTHR43719:SF4">
    <property type="entry name" value="PHYTOCHROME C"/>
    <property type="match status" value="1"/>
</dbReference>
<dbReference type="InterPro" id="IPR005467">
    <property type="entry name" value="His_kinase_dom"/>
</dbReference>
<accession>A0A835QXA7</accession>
<dbReference type="OrthoDB" id="1924328at2759"/>
<dbReference type="InterPro" id="IPR050956">
    <property type="entry name" value="2C_system_His_kinase"/>
</dbReference>
<keyword evidence="4" id="KW-0597">Phosphoprotein</keyword>
<organism evidence="7 8">
    <name type="scientific">Vanilla planifolia</name>
    <name type="common">Vanilla</name>
    <dbReference type="NCBI Taxonomy" id="51239"/>
    <lineage>
        <taxon>Eukaryota</taxon>
        <taxon>Viridiplantae</taxon>
        <taxon>Streptophyta</taxon>
        <taxon>Embryophyta</taxon>
        <taxon>Tracheophyta</taxon>
        <taxon>Spermatophyta</taxon>
        <taxon>Magnoliopsida</taxon>
        <taxon>Liliopsida</taxon>
        <taxon>Asparagales</taxon>
        <taxon>Orchidaceae</taxon>
        <taxon>Vanilloideae</taxon>
        <taxon>Vanilleae</taxon>
        <taxon>Vanilla</taxon>
    </lineage>
</organism>
<evidence type="ECO:0000256" key="1">
    <source>
        <dbReference type="ARBA" id="ARBA00000085"/>
    </source>
</evidence>
<reference evidence="7 8" key="1">
    <citation type="journal article" date="2020" name="Nat. Food">
        <title>A phased Vanilla planifolia genome enables genetic improvement of flavour and production.</title>
        <authorList>
            <person name="Hasing T."/>
            <person name="Tang H."/>
            <person name="Brym M."/>
            <person name="Khazi F."/>
            <person name="Huang T."/>
            <person name="Chambers A.H."/>
        </authorList>
    </citation>
    <scope>NUCLEOTIDE SEQUENCE [LARGE SCALE GENOMIC DNA]</scope>
    <source>
        <tissue evidence="7">Leaf</tissue>
    </source>
</reference>
<feature type="domain" description="Histidine kinase" evidence="6">
    <location>
        <begin position="1"/>
        <end position="200"/>
    </location>
</feature>
<dbReference type="GO" id="GO:0000160">
    <property type="term" value="P:phosphorelay signal transduction system"/>
    <property type="evidence" value="ECO:0007669"/>
    <property type="project" value="UniProtKB-KW"/>
</dbReference>
<evidence type="ECO:0000256" key="5">
    <source>
        <dbReference type="ARBA" id="ARBA00023012"/>
    </source>
</evidence>
<gene>
    <name evidence="7" type="ORF">HPP92_013595</name>
</gene>
<keyword evidence="5" id="KW-0902">Two-component regulatory system</keyword>
<evidence type="ECO:0000256" key="2">
    <source>
        <dbReference type="ARBA" id="ARBA00011738"/>
    </source>
</evidence>
<dbReference type="PROSITE" id="PS50109">
    <property type="entry name" value="HIS_KIN"/>
    <property type="match status" value="1"/>
</dbReference>
<name>A0A835QXA7_VANPL</name>
<evidence type="ECO:0000313" key="7">
    <source>
        <dbReference type="EMBL" id="KAG0478876.1"/>
    </source>
</evidence>
<comment type="catalytic activity">
    <reaction evidence="1">
        <text>ATP + protein L-histidine = ADP + protein N-phospho-L-histidine.</text>
        <dbReference type="EC" id="2.7.13.3"/>
    </reaction>
</comment>
<comment type="caution">
    <text evidence="7">The sequence shown here is derived from an EMBL/GenBank/DDBJ whole genome shotgun (WGS) entry which is preliminary data.</text>
</comment>
<dbReference type="Pfam" id="PF02518">
    <property type="entry name" value="HATPase_c"/>
    <property type="match status" value="1"/>
</dbReference>
<evidence type="ECO:0000259" key="6">
    <source>
        <dbReference type="PROSITE" id="PS50109"/>
    </source>
</evidence>
<evidence type="ECO:0000256" key="3">
    <source>
        <dbReference type="ARBA" id="ARBA00012438"/>
    </source>
</evidence>
<dbReference type="EMBL" id="JADCNM010000006">
    <property type="protein sequence ID" value="KAG0478876.1"/>
    <property type="molecule type" value="Genomic_DNA"/>
</dbReference>
<sequence>MEASELTEEQKRIIRASSLCQEQLAKILDDRDLEKIEQCYLELNMVEFNLGEAIEAVLFQTMDLSRKRQVPVVHDSPTEVSVLYLYGDNLRLQQVLSDFLLNALLFTPEAEGSVVIRIIPMKKNIGSGLQIVHLEIRIIHPPPGIPESLVQEMFHQSPGVSKEGLGLYISQNLVKIMNGTVQYLRAAKSSSFIILLSSHAAVALALDRVKYL</sequence>
<dbReference type="FunFam" id="3.30.565.10:FF:000064">
    <property type="entry name" value="Phytochrome"/>
    <property type="match status" value="1"/>
</dbReference>